<feature type="active site" evidence="1">
    <location>
        <position position="172"/>
    </location>
</feature>
<reference evidence="6" key="1">
    <citation type="submission" date="2018-11" db="EMBL/GenBank/DDBJ databases">
        <title>Complete genome sequence of Paenibacillus sp. ML311-T8.</title>
        <authorList>
            <person name="Nam Y.-D."/>
            <person name="Kang J."/>
            <person name="Chung W.-H."/>
            <person name="Park Y.S."/>
        </authorList>
    </citation>
    <scope>NUCLEOTIDE SEQUENCE [LARGE SCALE GENOMIC DNA]</scope>
    <source>
        <strain evidence="6">ML311-T8</strain>
    </source>
</reference>
<feature type="binding site" evidence="2">
    <location>
        <begin position="210"/>
        <end position="211"/>
    </location>
    <ligand>
        <name>ATP</name>
        <dbReference type="ChEBI" id="CHEBI:30616"/>
    </ligand>
</feature>
<dbReference type="Proteomes" id="UP000426246">
    <property type="component" value="Chromosome"/>
</dbReference>
<feature type="site" description="Important for autoinhibition of adenylyltransferase activity" evidence="3">
    <location>
        <position position="43"/>
    </location>
</feature>
<dbReference type="GO" id="GO:0005524">
    <property type="term" value="F:ATP binding"/>
    <property type="evidence" value="ECO:0007669"/>
    <property type="project" value="UniProtKB-KW"/>
</dbReference>
<dbReference type="InterPro" id="IPR036597">
    <property type="entry name" value="Fido-like_dom_sf"/>
</dbReference>
<sequence>MEFDAVDSLKKELDSYRPLPLAALRNLEEVYQVEWTYNSNAIEGNTLSLLETKLVLEEGLTIGGKKLIEHFEVINHSEAIYYVKDLVDRRIELSEHIIKSLHQLVLKNIDDENAGQYRKTNVGISGYKHIPPHFRQVSEQMEQLMVWFLKEKDELHPVELAARFHFQYVYIHPFTDRNGRTARLLMNLILMRSGFPPAIVKAESTSRIAYYETLEKASTLNNIDGFILFISNNVRESLERYIQSVK</sequence>
<dbReference type="InterPro" id="IPR003812">
    <property type="entry name" value="Fido"/>
</dbReference>
<gene>
    <name evidence="5" type="ORF">EHS13_02245</name>
</gene>
<proteinExistence type="predicted"/>
<dbReference type="RefSeq" id="WP_155698806.1">
    <property type="nucleotide sequence ID" value="NZ_CP034235.1"/>
</dbReference>
<dbReference type="SUPFAM" id="SSF140931">
    <property type="entry name" value="Fic-like"/>
    <property type="match status" value="1"/>
</dbReference>
<dbReference type="KEGG" id="ppsc:EHS13_02245"/>
<dbReference type="EMBL" id="CP034235">
    <property type="protein sequence ID" value="QGQ93808.1"/>
    <property type="molecule type" value="Genomic_DNA"/>
</dbReference>
<dbReference type="Gene3D" id="1.10.3290.10">
    <property type="entry name" value="Fido-like domain"/>
    <property type="match status" value="1"/>
</dbReference>
<dbReference type="PANTHER" id="PTHR13504:SF38">
    <property type="entry name" value="FIDO DOMAIN-CONTAINING PROTEIN"/>
    <property type="match status" value="1"/>
</dbReference>
<protein>
    <submittedName>
        <fullName evidence="5">Fic family protein</fullName>
    </submittedName>
</protein>
<evidence type="ECO:0000256" key="2">
    <source>
        <dbReference type="PIRSR" id="PIRSR640198-2"/>
    </source>
</evidence>
<dbReference type="Pfam" id="PF02661">
    <property type="entry name" value="Fic"/>
    <property type="match status" value="1"/>
</dbReference>
<dbReference type="InterPro" id="IPR040198">
    <property type="entry name" value="Fido_containing"/>
</dbReference>
<evidence type="ECO:0000256" key="1">
    <source>
        <dbReference type="PIRSR" id="PIRSR640198-1"/>
    </source>
</evidence>
<dbReference type="OrthoDB" id="9813719at2"/>
<evidence type="ECO:0000256" key="3">
    <source>
        <dbReference type="PIRSR" id="PIRSR640198-3"/>
    </source>
</evidence>
<keyword evidence="2" id="KW-0067">ATP-binding</keyword>
<evidence type="ECO:0000259" key="4">
    <source>
        <dbReference type="PROSITE" id="PS51459"/>
    </source>
</evidence>
<keyword evidence="6" id="KW-1185">Reference proteome</keyword>
<name>A0A6B8REB9_9BACL</name>
<dbReference type="PANTHER" id="PTHR13504">
    <property type="entry name" value="FIDO DOMAIN-CONTAINING PROTEIN DDB_G0283145"/>
    <property type="match status" value="1"/>
</dbReference>
<dbReference type="AlphaFoldDB" id="A0A6B8REB9"/>
<accession>A0A6B8REB9</accession>
<organism evidence="5 6">
    <name type="scientific">Paenibacillus psychroresistens</name>
    <dbReference type="NCBI Taxonomy" id="1778678"/>
    <lineage>
        <taxon>Bacteria</taxon>
        <taxon>Bacillati</taxon>
        <taxon>Bacillota</taxon>
        <taxon>Bacilli</taxon>
        <taxon>Bacillales</taxon>
        <taxon>Paenibacillaceae</taxon>
        <taxon>Paenibacillus</taxon>
    </lineage>
</organism>
<feature type="binding site" evidence="2">
    <location>
        <begin position="176"/>
        <end position="183"/>
    </location>
    <ligand>
        <name>ATP</name>
        <dbReference type="ChEBI" id="CHEBI:30616"/>
    </ligand>
</feature>
<evidence type="ECO:0000313" key="5">
    <source>
        <dbReference type="EMBL" id="QGQ93808.1"/>
    </source>
</evidence>
<keyword evidence="2" id="KW-0547">Nucleotide-binding</keyword>
<evidence type="ECO:0000313" key="6">
    <source>
        <dbReference type="Proteomes" id="UP000426246"/>
    </source>
</evidence>
<feature type="domain" description="Fido" evidence="4">
    <location>
        <begin position="93"/>
        <end position="232"/>
    </location>
</feature>
<dbReference type="PROSITE" id="PS51459">
    <property type="entry name" value="FIDO"/>
    <property type="match status" value="1"/>
</dbReference>